<evidence type="ECO:0000256" key="1">
    <source>
        <dbReference type="ARBA" id="ARBA00022723"/>
    </source>
</evidence>
<evidence type="ECO:0000256" key="2">
    <source>
        <dbReference type="ARBA" id="ARBA00023002"/>
    </source>
</evidence>
<evidence type="ECO:0000256" key="3">
    <source>
        <dbReference type="ARBA" id="ARBA00023004"/>
    </source>
</evidence>
<sequence>RLTASLVRELSFSWAAVRRWGPVGGDRVRRSAPANLDACQALLADHLSYGARWGNHPIRQLSDNKRESVGKNAAEQQNSSDQEDSEASLHHLHRDLNSSADVADSQSELILLLTALRAVDLKIAPRKSKPCSGAAGLQSPPVTYMHICETEVFSMGVFLLRPGASILLHDHPDMNGNLRSC</sequence>
<organism evidence="5 6">
    <name type="scientific">Pleuronectes platessa</name>
    <name type="common">European plaice</name>
    <dbReference type="NCBI Taxonomy" id="8262"/>
    <lineage>
        <taxon>Eukaryota</taxon>
        <taxon>Metazoa</taxon>
        <taxon>Chordata</taxon>
        <taxon>Craniata</taxon>
        <taxon>Vertebrata</taxon>
        <taxon>Euteleostomi</taxon>
        <taxon>Actinopterygii</taxon>
        <taxon>Neopterygii</taxon>
        <taxon>Teleostei</taxon>
        <taxon>Neoteleostei</taxon>
        <taxon>Acanthomorphata</taxon>
        <taxon>Carangaria</taxon>
        <taxon>Pleuronectiformes</taxon>
        <taxon>Pleuronectoidei</taxon>
        <taxon>Pleuronectidae</taxon>
        <taxon>Pleuronectes</taxon>
    </lineage>
</organism>
<dbReference type="InterPro" id="IPR012864">
    <property type="entry name" value="PCO/ADO"/>
</dbReference>
<evidence type="ECO:0000313" key="5">
    <source>
        <dbReference type="EMBL" id="CAB1450010.1"/>
    </source>
</evidence>
<gene>
    <name evidence="5" type="ORF">PLEPLA_LOCUS37699</name>
</gene>
<keyword evidence="1" id="KW-0479">Metal-binding</keyword>
<dbReference type="AlphaFoldDB" id="A0A9N7VKQ3"/>
<dbReference type="InterPro" id="IPR011051">
    <property type="entry name" value="RmlC_Cupin_sf"/>
</dbReference>
<name>A0A9N7VKQ3_PLEPL</name>
<keyword evidence="6" id="KW-1185">Reference proteome</keyword>
<protein>
    <submittedName>
        <fullName evidence="5">Uncharacterized protein</fullName>
    </submittedName>
</protein>
<feature type="non-terminal residue" evidence="5">
    <location>
        <position position="1"/>
    </location>
</feature>
<dbReference type="EMBL" id="CADEAL010004037">
    <property type="protein sequence ID" value="CAB1450010.1"/>
    <property type="molecule type" value="Genomic_DNA"/>
</dbReference>
<keyword evidence="2" id="KW-0560">Oxidoreductase</keyword>
<dbReference type="SUPFAM" id="SSF51182">
    <property type="entry name" value="RmlC-like cupins"/>
    <property type="match status" value="1"/>
</dbReference>
<evidence type="ECO:0000256" key="4">
    <source>
        <dbReference type="SAM" id="MobiDB-lite"/>
    </source>
</evidence>
<accession>A0A9N7VKQ3</accession>
<dbReference type="Proteomes" id="UP001153269">
    <property type="component" value="Unassembled WGS sequence"/>
</dbReference>
<feature type="region of interest" description="Disordered" evidence="4">
    <location>
        <begin position="60"/>
        <end position="89"/>
    </location>
</feature>
<dbReference type="GO" id="GO:0016702">
    <property type="term" value="F:oxidoreductase activity, acting on single donors with incorporation of molecular oxygen, incorporation of two atoms of oxygen"/>
    <property type="evidence" value="ECO:0007669"/>
    <property type="project" value="InterPro"/>
</dbReference>
<keyword evidence="3" id="KW-0408">Iron</keyword>
<dbReference type="PANTHER" id="PTHR22966">
    <property type="entry name" value="2-AMINOETHANETHIOL DIOXYGENASE"/>
    <property type="match status" value="1"/>
</dbReference>
<comment type="caution">
    <text evidence="5">The sequence shown here is derived from an EMBL/GenBank/DDBJ whole genome shotgun (WGS) entry which is preliminary data.</text>
</comment>
<evidence type="ECO:0000313" key="6">
    <source>
        <dbReference type="Proteomes" id="UP001153269"/>
    </source>
</evidence>
<dbReference type="GO" id="GO:0046872">
    <property type="term" value="F:metal ion binding"/>
    <property type="evidence" value="ECO:0007669"/>
    <property type="project" value="UniProtKB-KW"/>
</dbReference>
<dbReference type="GO" id="GO:0005739">
    <property type="term" value="C:mitochondrion"/>
    <property type="evidence" value="ECO:0007669"/>
    <property type="project" value="TreeGrafter"/>
</dbReference>
<proteinExistence type="predicted"/>
<dbReference type="PANTHER" id="PTHR22966:SF61">
    <property type="entry name" value="2-AMINOETHANETHIOL DIOXYGENASE"/>
    <property type="match status" value="1"/>
</dbReference>
<dbReference type="Pfam" id="PF07847">
    <property type="entry name" value="PCO_ADO"/>
    <property type="match status" value="1"/>
</dbReference>
<reference evidence="5" key="1">
    <citation type="submission" date="2020-03" db="EMBL/GenBank/DDBJ databases">
        <authorList>
            <person name="Weist P."/>
        </authorList>
    </citation>
    <scope>NUCLEOTIDE SEQUENCE</scope>
</reference>